<reference evidence="2 3" key="1">
    <citation type="submission" date="2024-08" db="EMBL/GenBank/DDBJ databases">
        <title>Whole-genome sequencing of halo(alkali)philic microorganisms from hypersaline lakes.</title>
        <authorList>
            <person name="Sorokin D.Y."/>
            <person name="Merkel A.Y."/>
            <person name="Messina E."/>
            <person name="Yakimov M."/>
        </authorList>
    </citation>
    <scope>NUCLEOTIDE SEQUENCE [LARGE SCALE GENOMIC DNA]</scope>
    <source>
        <strain evidence="2 3">AB-hyl4</strain>
    </source>
</reference>
<name>A0ABV4U5A3_9BACT</name>
<dbReference type="RefSeq" id="WP_425345433.1">
    <property type="nucleotide sequence ID" value="NZ_JBGUBD010000005.1"/>
</dbReference>
<evidence type="ECO:0000256" key="1">
    <source>
        <dbReference type="SAM" id="MobiDB-lite"/>
    </source>
</evidence>
<organism evidence="2 3">
    <name type="scientific">Natronomicrosphaera hydrolytica</name>
    <dbReference type="NCBI Taxonomy" id="3242702"/>
    <lineage>
        <taxon>Bacteria</taxon>
        <taxon>Pseudomonadati</taxon>
        <taxon>Planctomycetota</taxon>
        <taxon>Phycisphaerae</taxon>
        <taxon>Phycisphaerales</taxon>
        <taxon>Phycisphaeraceae</taxon>
        <taxon>Natronomicrosphaera</taxon>
    </lineage>
</organism>
<sequence length="50" mass="5849">MLANANRDPKKKSQPYKPDDFHPDPGEKPPKEEALEIESLRPMKRRFVES</sequence>
<protein>
    <submittedName>
        <fullName evidence="2">Uncharacterized protein</fullName>
    </submittedName>
</protein>
<dbReference type="EMBL" id="JBGUBD010000005">
    <property type="protein sequence ID" value="MFA9478507.1"/>
    <property type="molecule type" value="Genomic_DNA"/>
</dbReference>
<evidence type="ECO:0000313" key="2">
    <source>
        <dbReference type="EMBL" id="MFA9478507.1"/>
    </source>
</evidence>
<accession>A0ABV4U5A3</accession>
<comment type="caution">
    <text evidence="2">The sequence shown here is derived from an EMBL/GenBank/DDBJ whole genome shotgun (WGS) entry which is preliminary data.</text>
</comment>
<gene>
    <name evidence="2" type="ORF">ACERK3_09385</name>
</gene>
<feature type="region of interest" description="Disordered" evidence="1">
    <location>
        <begin position="1"/>
        <end position="50"/>
    </location>
</feature>
<dbReference type="Proteomes" id="UP001575105">
    <property type="component" value="Unassembled WGS sequence"/>
</dbReference>
<evidence type="ECO:0000313" key="3">
    <source>
        <dbReference type="Proteomes" id="UP001575105"/>
    </source>
</evidence>
<proteinExistence type="predicted"/>
<feature type="compositionally biased region" description="Basic and acidic residues" evidence="1">
    <location>
        <begin position="17"/>
        <end position="50"/>
    </location>
</feature>
<keyword evidence="3" id="KW-1185">Reference proteome</keyword>